<dbReference type="InterPro" id="IPR000792">
    <property type="entry name" value="Tscrpt_reg_LuxR_C"/>
</dbReference>
<dbReference type="Proteomes" id="UP001597145">
    <property type="component" value="Unassembled WGS sequence"/>
</dbReference>
<reference evidence="5" key="1">
    <citation type="journal article" date="2019" name="Int. J. Syst. Evol. Microbiol.">
        <title>The Global Catalogue of Microorganisms (GCM) 10K type strain sequencing project: providing services to taxonomists for standard genome sequencing and annotation.</title>
        <authorList>
            <consortium name="The Broad Institute Genomics Platform"/>
            <consortium name="The Broad Institute Genome Sequencing Center for Infectious Disease"/>
            <person name="Wu L."/>
            <person name="Ma J."/>
        </authorList>
    </citation>
    <scope>NUCLEOTIDE SEQUENCE [LARGE SCALE GENOMIC DNA]</scope>
    <source>
        <strain evidence="5">JCM 12165</strain>
    </source>
</reference>
<dbReference type="InterPro" id="IPR016032">
    <property type="entry name" value="Sig_transdc_resp-reg_C-effctor"/>
</dbReference>
<dbReference type="SMART" id="SM00382">
    <property type="entry name" value="AAA"/>
    <property type="match status" value="1"/>
</dbReference>
<protein>
    <submittedName>
        <fullName evidence="4">AAA family ATPase</fullName>
    </submittedName>
</protein>
<accession>A0ABW4FNV5</accession>
<organism evidence="4 5">
    <name type="scientific">Pseudonocardia aurantiaca</name>
    <dbReference type="NCBI Taxonomy" id="75290"/>
    <lineage>
        <taxon>Bacteria</taxon>
        <taxon>Bacillati</taxon>
        <taxon>Actinomycetota</taxon>
        <taxon>Actinomycetes</taxon>
        <taxon>Pseudonocardiales</taxon>
        <taxon>Pseudonocardiaceae</taxon>
        <taxon>Pseudonocardia</taxon>
    </lineage>
</organism>
<evidence type="ECO:0000256" key="1">
    <source>
        <dbReference type="ARBA" id="ARBA00022741"/>
    </source>
</evidence>
<dbReference type="EMBL" id="JBHUCP010000016">
    <property type="protein sequence ID" value="MFD1531867.1"/>
    <property type="molecule type" value="Genomic_DNA"/>
</dbReference>
<evidence type="ECO:0000313" key="4">
    <source>
        <dbReference type="EMBL" id="MFD1531867.1"/>
    </source>
</evidence>
<comment type="caution">
    <text evidence="4">The sequence shown here is derived from an EMBL/GenBank/DDBJ whole genome shotgun (WGS) entry which is preliminary data.</text>
</comment>
<evidence type="ECO:0000313" key="5">
    <source>
        <dbReference type="Proteomes" id="UP001597145"/>
    </source>
</evidence>
<feature type="domain" description="HTH luxR-type" evidence="3">
    <location>
        <begin position="843"/>
        <end position="908"/>
    </location>
</feature>
<evidence type="ECO:0000259" key="3">
    <source>
        <dbReference type="PROSITE" id="PS50043"/>
    </source>
</evidence>
<dbReference type="InterPro" id="IPR011990">
    <property type="entry name" value="TPR-like_helical_dom_sf"/>
</dbReference>
<keyword evidence="1" id="KW-0547">Nucleotide-binding</keyword>
<dbReference type="InterPro" id="IPR041664">
    <property type="entry name" value="AAA_16"/>
</dbReference>
<evidence type="ECO:0000256" key="2">
    <source>
        <dbReference type="ARBA" id="ARBA00022840"/>
    </source>
</evidence>
<proteinExistence type="predicted"/>
<keyword evidence="5" id="KW-1185">Reference proteome</keyword>
<name>A0ABW4FNV5_9PSEU</name>
<dbReference type="SUPFAM" id="SSF46894">
    <property type="entry name" value="C-terminal effector domain of the bipartite response regulators"/>
    <property type="match status" value="1"/>
</dbReference>
<dbReference type="SMART" id="SM00421">
    <property type="entry name" value="HTH_LUXR"/>
    <property type="match status" value="1"/>
</dbReference>
<dbReference type="InterPro" id="IPR036388">
    <property type="entry name" value="WH-like_DNA-bd_sf"/>
</dbReference>
<dbReference type="InterPro" id="IPR027417">
    <property type="entry name" value="P-loop_NTPase"/>
</dbReference>
<dbReference type="PANTHER" id="PTHR16305:SF35">
    <property type="entry name" value="TRANSCRIPTIONAL ACTIVATOR DOMAIN"/>
    <property type="match status" value="1"/>
</dbReference>
<dbReference type="PANTHER" id="PTHR16305">
    <property type="entry name" value="TESTICULAR SOLUBLE ADENYLYL CYCLASE"/>
    <property type="match status" value="1"/>
</dbReference>
<dbReference type="Pfam" id="PF13191">
    <property type="entry name" value="AAA_16"/>
    <property type="match status" value="1"/>
</dbReference>
<dbReference type="InterPro" id="IPR003593">
    <property type="entry name" value="AAA+_ATPase"/>
</dbReference>
<dbReference type="CDD" id="cd06170">
    <property type="entry name" value="LuxR_C_like"/>
    <property type="match status" value="1"/>
</dbReference>
<dbReference type="PROSITE" id="PS50043">
    <property type="entry name" value="HTH_LUXR_2"/>
    <property type="match status" value="1"/>
</dbReference>
<dbReference type="SUPFAM" id="SSF52540">
    <property type="entry name" value="P-loop containing nucleoside triphosphate hydrolases"/>
    <property type="match status" value="1"/>
</dbReference>
<dbReference type="Gene3D" id="1.10.10.10">
    <property type="entry name" value="Winged helix-like DNA-binding domain superfamily/Winged helix DNA-binding domain"/>
    <property type="match status" value="1"/>
</dbReference>
<sequence length="921" mass="96755">MRGALRGRAAAWGAVGRLTGAAQAGSGGALLVTGPPGSGRSSLLAEAVQHADGMTVLSAAGVPDETAVPFSGLAELLAPALDELDHLPAPQAAALRSALGLACGEAPALPTGAAVMGLLVRAAARRPVLVVVDDLHLLDHESATTLRYAARRLKEVPVAALLSVTSPLDRHVAAAGIPRLALGELDEEAAGALLADNGWAPPPPVRRAAIAATGGNPLALIELARAESPADRLEDLAGRVSVPLRARQRTAFLRQVTALPEPTRTALVIAAAAAEEGPVGAVFEAARRLGLDADALAPAERAGVVTVRPTNVRFRHPLLRAAVYQDAPYHQRLAVHRALAVAVAQHNPDAAIRHRAIAAQGPDEELAHALEEMALTQPASATEAAVMHWAARLSGSELQRLRRTTAAALAAWRSGQTDLARELSSQLSTVNEPQTEARLARLRGLLEITSGDPVTAFTRLERVARDLFASTPVDAALLLVLSVAAAHDAGELADGRRAASTVAKLGGPAGRLGERLTLALDGRLPAAGSEPSEIMADMPIELGEHSGMREVVVMALGALGPHPVQTREFGVSVCAWQRGAGMFGTLAMNLLWLTDVNVQLGHYDDAIACAEEVLQFARDTGQQSGAAQALAHLARVAAVRGDHTECRDLATQALASAVPTRARAAAAHASWAIAIAALAEGDAHEACDRLVMLTESGTPFSHELIARLATPDLVEAAVRTEQLGLARRVVSEFAGWAQNSTLPWTRAHLYRCLALVDENDEEAHRLFALASSAAASDNRPFELARTALLRGEALRRDRRRTEARTPLRLAVELFDGQGARRWAEIARSQLRGAGGLGASPRDDRPASAVLTTQELQVARLAAGGLSNKEIGAMLFLSPRTVGYHLYKLFPKLGISTRSQLRSVELDDVVDRGRPEPGAALS</sequence>
<dbReference type="SUPFAM" id="SSF48452">
    <property type="entry name" value="TPR-like"/>
    <property type="match status" value="1"/>
</dbReference>
<gene>
    <name evidence="4" type="ORF">ACFSCY_20750</name>
</gene>
<keyword evidence="2" id="KW-0067">ATP-binding</keyword>
<dbReference type="Gene3D" id="1.25.40.10">
    <property type="entry name" value="Tetratricopeptide repeat domain"/>
    <property type="match status" value="1"/>
</dbReference>
<dbReference type="Pfam" id="PF00196">
    <property type="entry name" value="GerE"/>
    <property type="match status" value="1"/>
</dbReference>
<dbReference type="RefSeq" id="WP_343974629.1">
    <property type="nucleotide sequence ID" value="NZ_BAAAJG010000007.1"/>
</dbReference>
<dbReference type="PRINTS" id="PR00038">
    <property type="entry name" value="HTHLUXR"/>
</dbReference>